<dbReference type="InParanoid" id="B0CQM9"/>
<dbReference type="Proteomes" id="UP000001194">
    <property type="component" value="Unassembled WGS sequence"/>
</dbReference>
<evidence type="ECO:0000313" key="1">
    <source>
        <dbReference type="EMBL" id="EDR16200.1"/>
    </source>
</evidence>
<dbReference type="EMBL" id="DS547091">
    <property type="protein sequence ID" value="EDR16200.1"/>
    <property type="molecule type" value="Genomic_DNA"/>
</dbReference>
<keyword evidence="2" id="KW-1185">Reference proteome</keyword>
<organism evidence="2">
    <name type="scientific">Laccaria bicolor (strain S238N-H82 / ATCC MYA-4686)</name>
    <name type="common">Bicoloured deceiver</name>
    <name type="synonym">Laccaria laccata var. bicolor</name>
    <dbReference type="NCBI Taxonomy" id="486041"/>
    <lineage>
        <taxon>Eukaryota</taxon>
        <taxon>Fungi</taxon>
        <taxon>Dikarya</taxon>
        <taxon>Basidiomycota</taxon>
        <taxon>Agaricomycotina</taxon>
        <taxon>Agaricomycetes</taxon>
        <taxon>Agaricomycetidae</taxon>
        <taxon>Agaricales</taxon>
        <taxon>Agaricineae</taxon>
        <taxon>Hydnangiaceae</taxon>
        <taxon>Laccaria</taxon>
    </lineage>
</organism>
<dbReference type="KEGG" id="lbc:LACBIDRAFT_302048"/>
<protein>
    <submittedName>
        <fullName evidence="1">Predicted protein</fullName>
    </submittedName>
</protein>
<evidence type="ECO:0000313" key="2">
    <source>
        <dbReference type="Proteomes" id="UP000001194"/>
    </source>
</evidence>
<dbReference type="GeneID" id="6069242"/>
<dbReference type="RefSeq" id="XP_001874408.1">
    <property type="nucleotide sequence ID" value="XM_001874373.1"/>
</dbReference>
<sequence length="68" mass="8155">MTGLRLLVYTSRRPWNPIYAELIEPQFSLRSSRLKYSIILSFAPPYRCEIPRSNRMTSLYDYLINRPE</sequence>
<proteinExistence type="predicted"/>
<name>B0CQM9_LACBS</name>
<dbReference type="HOGENOM" id="CLU_2794359_0_0_1"/>
<dbReference type="AlphaFoldDB" id="B0CQM9"/>
<accession>B0CQM9</accession>
<reference evidence="1 2" key="1">
    <citation type="journal article" date="2008" name="Nature">
        <title>The genome of Laccaria bicolor provides insights into mycorrhizal symbiosis.</title>
        <authorList>
            <person name="Martin F."/>
            <person name="Aerts A."/>
            <person name="Ahren D."/>
            <person name="Brun A."/>
            <person name="Danchin E.G.J."/>
            <person name="Duchaussoy F."/>
            <person name="Gibon J."/>
            <person name="Kohler A."/>
            <person name="Lindquist E."/>
            <person name="Pereda V."/>
            <person name="Salamov A."/>
            <person name="Shapiro H.J."/>
            <person name="Wuyts J."/>
            <person name="Blaudez D."/>
            <person name="Buee M."/>
            <person name="Brokstein P."/>
            <person name="Canbaeck B."/>
            <person name="Cohen D."/>
            <person name="Courty P.E."/>
            <person name="Coutinho P.M."/>
            <person name="Delaruelle C."/>
            <person name="Detter J.C."/>
            <person name="Deveau A."/>
            <person name="DiFazio S."/>
            <person name="Duplessis S."/>
            <person name="Fraissinet-Tachet L."/>
            <person name="Lucic E."/>
            <person name="Frey-Klett P."/>
            <person name="Fourrey C."/>
            <person name="Feussner I."/>
            <person name="Gay G."/>
            <person name="Grimwood J."/>
            <person name="Hoegger P.J."/>
            <person name="Jain P."/>
            <person name="Kilaru S."/>
            <person name="Labbe J."/>
            <person name="Lin Y.C."/>
            <person name="Legue V."/>
            <person name="Le Tacon F."/>
            <person name="Marmeisse R."/>
            <person name="Melayah D."/>
            <person name="Montanini B."/>
            <person name="Muratet M."/>
            <person name="Nehls U."/>
            <person name="Niculita-Hirzel H."/>
            <person name="Oudot-Le Secq M.P."/>
            <person name="Peter M."/>
            <person name="Quesneville H."/>
            <person name="Rajashekar B."/>
            <person name="Reich M."/>
            <person name="Rouhier N."/>
            <person name="Schmutz J."/>
            <person name="Yin T."/>
            <person name="Chalot M."/>
            <person name="Henrissat B."/>
            <person name="Kuees U."/>
            <person name="Lucas S."/>
            <person name="Van de Peer Y."/>
            <person name="Podila G.K."/>
            <person name="Polle A."/>
            <person name="Pukkila P.J."/>
            <person name="Richardson P.M."/>
            <person name="Rouze P."/>
            <person name="Sanders I.R."/>
            <person name="Stajich J.E."/>
            <person name="Tunlid A."/>
            <person name="Tuskan G."/>
            <person name="Grigoriev I.V."/>
        </authorList>
    </citation>
    <scope>NUCLEOTIDE SEQUENCE [LARGE SCALE GENOMIC DNA]</scope>
    <source>
        <strain evidence="2">S238N-H82 / ATCC MYA-4686</strain>
    </source>
</reference>
<gene>
    <name evidence="1" type="ORF">LACBIDRAFT_302048</name>
</gene>